<keyword evidence="2" id="KW-1185">Reference proteome</keyword>
<reference evidence="1" key="1">
    <citation type="submission" date="2020-12" db="EMBL/GenBank/DDBJ databases">
        <title>Bacterial novel species Flavobacterium sp. SE-1-e isolated from soil.</title>
        <authorList>
            <person name="Jung H.-Y."/>
        </authorList>
    </citation>
    <scope>NUCLEOTIDE SEQUENCE</scope>
    <source>
        <strain evidence="1">SE-1-e</strain>
    </source>
</reference>
<sequence>MKKVLFICLIFQFQISFGQNVSIEISDHYRELDGKAYATYQFACSSYSALRPTLVILTNKDLSFELFDKLSVLYKAKQEYTDVWILGITNFNQKNISEIDKKIIDKFLQQIIKYRADNNLPSMELEPPDTLETLQRDKIIIEKKEEICKYLMCKNKI</sequence>
<dbReference type="AlphaFoldDB" id="A0A934UKP1"/>
<dbReference type="EMBL" id="JAEHFV010000015">
    <property type="protein sequence ID" value="MBK0371311.1"/>
    <property type="molecule type" value="Genomic_DNA"/>
</dbReference>
<organism evidence="1 2">
    <name type="scientific">Flavobacterium agrisoli</name>
    <dbReference type="NCBI Taxonomy" id="2793066"/>
    <lineage>
        <taxon>Bacteria</taxon>
        <taxon>Pseudomonadati</taxon>
        <taxon>Bacteroidota</taxon>
        <taxon>Flavobacteriia</taxon>
        <taxon>Flavobacteriales</taxon>
        <taxon>Flavobacteriaceae</taxon>
        <taxon>Flavobacterium</taxon>
    </lineage>
</organism>
<proteinExistence type="predicted"/>
<accession>A0A934UKP1</accession>
<gene>
    <name evidence="1" type="ORF">I5M07_15930</name>
</gene>
<evidence type="ECO:0000313" key="2">
    <source>
        <dbReference type="Proteomes" id="UP000609172"/>
    </source>
</evidence>
<evidence type="ECO:0000313" key="1">
    <source>
        <dbReference type="EMBL" id="MBK0371311.1"/>
    </source>
</evidence>
<comment type="caution">
    <text evidence="1">The sequence shown here is derived from an EMBL/GenBank/DDBJ whole genome shotgun (WGS) entry which is preliminary data.</text>
</comment>
<dbReference type="RefSeq" id="WP_200107439.1">
    <property type="nucleotide sequence ID" value="NZ_JAEHFV010000015.1"/>
</dbReference>
<dbReference type="Proteomes" id="UP000609172">
    <property type="component" value="Unassembled WGS sequence"/>
</dbReference>
<protein>
    <submittedName>
        <fullName evidence="1">Uncharacterized protein</fullName>
    </submittedName>
</protein>
<name>A0A934UKP1_9FLAO</name>